<dbReference type="RefSeq" id="WP_170144288.1">
    <property type="nucleotide sequence ID" value="NZ_QXDF01000001.1"/>
</dbReference>
<dbReference type="Pfam" id="PF13432">
    <property type="entry name" value="TPR_16"/>
    <property type="match status" value="1"/>
</dbReference>
<feature type="compositionally biased region" description="Acidic residues" evidence="2">
    <location>
        <begin position="159"/>
        <end position="175"/>
    </location>
</feature>
<name>A0A397Q5W8_9HYPH</name>
<reference evidence="4 5" key="1">
    <citation type="submission" date="2018-08" db="EMBL/GenBank/DDBJ databases">
        <title>Genomic Encyclopedia of Archaeal and Bacterial Type Strains, Phase II (KMG-II): from individual species to whole genera.</title>
        <authorList>
            <person name="Goeker M."/>
        </authorList>
    </citation>
    <scope>NUCLEOTIDE SEQUENCE [LARGE SCALE GENOMIC DNA]</scope>
    <source>
        <strain evidence="4 5">DSM 5002</strain>
    </source>
</reference>
<dbReference type="Gene3D" id="1.25.40.10">
    <property type="entry name" value="Tetratricopeptide repeat domain"/>
    <property type="match status" value="1"/>
</dbReference>
<proteinExistence type="predicted"/>
<feature type="chain" id="PRO_5017460783" evidence="3">
    <location>
        <begin position="29"/>
        <end position="339"/>
    </location>
</feature>
<protein>
    <submittedName>
        <fullName evidence="4">Tol-pal system protein YbgF</fullName>
    </submittedName>
</protein>
<dbReference type="Proteomes" id="UP000266273">
    <property type="component" value="Unassembled WGS sequence"/>
</dbReference>
<evidence type="ECO:0000313" key="5">
    <source>
        <dbReference type="Proteomes" id="UP000266273"/>
    </source>
</evidence>
<gene>
    <name evidence="4" type="ORF">BXY53_0264</name>
</gene>
<organism evidence="4 5">
    <name type="scientific">Dichotomicrobium thermohalophilum</name>
    <dbReference type="NCBI Taxonomy" id="933063"/>
    <lineage>
        <taxon>Bacteria</taxon>
        <taxon>Pseudomonadati</taxon>
        <taxon>Pseudomonadota</taxon>
        <taxon>Alphaproteobacteria</taxon>
        <taxon>Hyphomicrobiales</taxon>
        <taxon>Hyphomicrobiaceae</taxon>
        <taxon>Dichotomicrobium</taxon>
    </lineage>
</organism>
<accession>A0A397Q5W8</accession>
<evidence type="ECO:0000256" key="1">
    <source>
        <dbReference type="SAM" id="Coils"/>
    </source>
</evidence>
<comment type="caution">
    <text evidence="4">The sequence shown here is derived from an EMBL/GenBank/DDBJ whole genome shotgun (WGS) entry which is preliminary data.</text>
</comment>
<dbReference type="AlphaFoldDB" id="A0A397Q5W8"/>
<feature type="compositionally biased region" description="Low complexity" evidence="2">
    <location>
        <begin position="176"/>
        <end position="189"/>
    </location>
</feature>
<feature type="signal peptide" evidence="3">
    <location>
        <begin position="1"/>
        <end position="28"/>
    </location>
</feature>
<evidence type="ECO:0000313" key="4">
    <source>
        <dbReference type="EMBL" id="RIA55205.1"/>
    </source>
</evidence>
<keyword evidence="3" id="KW-0732">Signal</keyword>
<dbReference type="EMBL" id="QXDF01000001">
    <property type="protein sequence ID" value="RIA55205.1"/>
    <property type="molecule type" value="Genomic_DNA"/>
</dbReference>
<evidence type="ECO:0000256" key="3">
    <source>
        <dbReference type="SAM" id="SignalP"/>
    </source>
</evidence>
<dbReference type="SUPFAM" id="SSF48452">
    <property type="entry name" value="TPR-like"/>
    <property type="match status" value="1"/>
</dbReference>
<keyword evidence="1" id="KW-0175">Coiled coil</keyword>
<dbReference type="InterPro" id="IPR011990">
    <property type="entry name" value="TPR-like_helical_dom_sf"/>
</dbReference>
<keyword evidence="5" id="KW-1185">Reference proteome</keyword>
<sequence length="339" mass="36212">MPTLFSRLVQSVCLALLLSAVVVAPARAQDSEEAASEAQSAPSSVEKRLRRIEDSLIDMRAMIGALQSFAPGDGVAPGQESPEPEADMSSEPFGQGEDPLAQSAPQPSTGPGPELQQLEIQVQALSAQLSETVKRLNRLEAAIGQGATGETDVTAQPPAEDDATDMAAEDTEPDTETGFGTTTVQTPTAPDDDFGAWEDETMSAPTDEAGNPDAQAMFTQAYDALQAQDYAAARDGFQQFLETYPDDPLANDARYWLADAAFAEGDYVVAANNFVKVYNTAPTGEKSEETLLKLAVVLRRLDRPESACDALSRLDGRLDGMPETFQDRVADERRRSGCG</sequence>
<feature type="region of interest" description="Disordered" evidence="2">
    <location>
        <begin position="147"/>
        <end position="191"/>
    </location>
</feature>
<feature type="region of interest" description="Disordered" evidence="2">
    <location>
        <begin position="69"/>
        <end position="114"/>
    </location>
</feature>
<evidence type="ECO:0000256" key="2">
    <source>
        <dbReference type="SAM" id="MobiDB-lite"/>
    </source>
</evidence>
<feature type="coiled-coil region" evidence="1">
    <location>
        <begin position="115"/>
        <end position="142"/>
    </location>
</feature>